<dbReference type="AlphaFoldDB" id="A0A0R1WQ04"/>
<name>A0A0R1WQ04_9LACO</name>
<evidence type="ECO:0000313" key="5">
    <source>
        <dbReference type="Proteomes" id="UP000051054"/>
    </source>
</evidence>
<keyword evidence="5" id="KW-1185">Reference proteome</keyword>
<dbReference type="eggNOG" id="COG0394">
    <property type="taxonomic scope" value="Bacteria"/>
</dbReference>
<dbReference type="InterPro" id="IPR050438">
    <property type="entry name" value="LMW_PTPase"/>
</dbReference>
<reference evidence="4 5" key="1">
    <citation type="journal article" date="2015" name="Genome Announc.">
        <title>Expanding the biotechnology potential of lactobacilli through comparative genomics of 213 strains and associated genera.</title>
        <authorList>
            <person name="Sun Z."/>
            <person name="Harris H.M."/>
            <person name="McCann A."/>
            <person name="Guo C."/>
            <person name="Argimon S."/>
            <person name="Zhang W."/>
            <person name="Yang X."/>
            <person name="Jeffery I.B."/>
            <person name="Cooney J.C."/>
            <person name="Kagawa T.F."/>
            <person name="Liu W."/>
            <person name="Song Y."/>
            <person name="Salvetti E."/>
            <person name="Wrobel A."/>
            <person name="Rasinkangas P."/>
            <person name="Parkhill J."/>
            <person name="Rea M.C."/>
            <person name="O'Sullivan O."/>
            <person name="Ritari J."/>
            <person name="Douillard F.P."/>
            <person name="Paul Ross R."/>
            <person name="Yang R."/>
            <person name="Briner A.E."/>
            <person name="Felis G.E."/>
            <person name="de Vos W.M."/>
            <person name="Barrangou R."/>
            <person name="Klaenhammer T.R."/>
            <person name="Caufield P.W."/>
            <person name="Cui Y."/>
            <person name="Zhang H."/>
            <person name="O'Toole P.W."/>
        </authorList>
    </citation>
    <scope>NUCLEOTIDE SEQUENCE [LARGE SCALE GENOMIC DNA]</scope>
    <source>
        <strain evidence="4 5">DSM 18933</strain>
    </source>
</reference>
<dbReference type="Gene3D" id="3.40.50.2300">
    <property type="match status" value="1"/>
</dbReference>
<sequence>MAEAMMKERINQAGLANQVKIDSAGTSDFNKGKFADSRTVNQLNLHNVPAENLISRQITRADILENDYVICMDDSNISNVKEMFADLTCDNVIGINDITPNKKGVAVDDPWFTGDFETTYRDIDYALDFWMDKVKSEL</sequence>
<dbReference type="Proteomes" id="UP000051054">
    <property type="component" value="Unassembled WGS sequence"/>
</dbReference>
<dbReference type="PANTHER" id="PTHR11717">
    <property type="entry name" value="LOW MOLECULAR WEIGHT PROTEIN TYROSINE PHOSPHATASE"/>
    <property type="match status" value="1"/>
</dbReference>
<comment type="catalytic activity">
    <reaction evidence="2">
        <text>O-phospho-L-tyrosyl-[protein] + H2O = L-tyrosyl-[protein] + phosphate</text>
        <dbReference type="Rhea" id="RHEA:10684"/>
        <dbReference type="Rhea" id="RHEA-COMP:10136"/>
        <dbReference type="Rhea" id="RHEA-COMP:20101"/>
        <dbReference type="ChEBI" id="CHEBI:15377"/>
        <dbReference type="ChEBI" id="CHEBI:43474"/>
        <dbReference type="ChEBI" id="CHEBI:46858"/>
        <dbReference type="ChEBI" id="CHEBI:61978"/>
        <dbReference type="EC" id="3.1.3.48"/>
    </reaction>
</comment>
<dbReference type="SMART" id="SM00226">
    <property type="entry name" value="LMWPc"/>
    <property type="match status" value="1"/>
</dbReference>
<gene>
    <name evidence="4" type="ORF">FC40_GL001309</name>
</gene>
<dbReference type="Pfam" id="PF01451">
    <property type="entry name" value="LMWPc"/>
    <property type="match status" value="1"/>
</dbReference>
<proteinExistence type="predicted"/>
<feature type="domain" description="Phosphotyrosine protein phosphatase I" evidence="3">
    <location>
        <begin position="1"/>
        <end position="133"/>
    </location>
</feature>
<dbReference type="EC" id="3.1.3.48" evidence="1"/>
<dbReference type="GO" id="GO:0004725">
    <property type="term" value="F:protein tyrosine phosphatase activity"/>
    <property type="evidence" value="ECO:0007669"/>
    <property type="project" value="UniProtKB-EC"/>
</dbReference>
<evidence type="ECO:0000256" key="1">
    <source>
        <dbReference type="ARBA" id="ARBA00013064"/>
    </source>
</evidence>
<dbReference type="InterPro" id="IPR036196">
    <property type="entry name" value="Ptyr_pPase_sf"/>
</dbReference>
<comment type="caution">
    <text evidence="4">The sequence shown here is derived from an EMBL/GenBank/DDBJ whole genome shotgun (WGS) entry which is preliminary data.</text>
</comment>
<dbReference type="STRING" id="1423755.FC40_GL001309"/>
<dbReference type="SUPFAM" id="SSF52788">
    <property type="entry name" value="Phosphotyrosine protein phosphatases I"/>
    <property type="match status" value="1"/>
</dbReference>
<dbReference type="PATRIC" id="fig|1423755.3.peg.1386"/>
<accession>A0A0R1WQ04</accession>
<dbReference type="PANTHER" id="PTHR11717:SF7">
    <property type="entry name" value="LOW MOLECULAR WEIGHT PHOSPHOTYROSINE PROTEIN PHOSPHATASE"/>
    <property type="match status" value="1"/>
</dbReference>
<protein>
    <recommendedName>
        <fullName evidence="1">protein-tyrosine-phosphatase</fullName>
        <ecNumber evidence="1">3.1.3.48</ecNumber>
    </recommendedName>
</protein>
<evidence type="ECO:0000256" key="2">
    <source>
        <dbReference type="ARBA" id="ARBA00051722"/>
    </source>
</evidence>
<evidence type="ECO:0000259" key="3">
    <source>
        <dbReference type="SMART" id="SM00226"/>
    </source>
</evidence>
<dbReference type="EMBL" id="AZGD01000030">
    <property type="protein sequence ID" value="KRM19838.1"/>
    <property type="molecule type" value="Genomic_DNA"/>
</dbReference>
<organism evidence="4 5">
    <name type="scientific">Ligilactobacillus hayakitensis DSM 18933 = JCM 14209</name>
    <dbReference type="NCBI Taxonomy" id="1423755"/>
    <lineage>
        <taxon>Bacteria</taxon>
        <taxon>Bacillati</taxon>
        <taxon>Bacillota</taxon>
        <taxon>Bacilli</taxon>
        <taxon>Lactobacillales</taxon>
        <taxon>Lactobacillaceae</taxon>
        <taxon>Ligilactobacillus</taxon>
    </lineage>
</organism>
<evidence type="ECO:0000313" key="4">
    <source>
        <dbReference type="EMBL" id="KRM19838.1"/>
    </source>
</evidence>
<dbReference type="InterPro" id="IPR023485">
    <property type="entry name" value="Ptyr_pPase"/>
</dbReference>